<gene>
    <name evidence="9" type="ORF">OIU79_024026</name>
</gene>
<evidence type="ECO:0000313" key="10">
    <source>
        <dbReference type="Proteomes" id="UP001151532"/>
    </source>
</evidence>
<comment type="caution">
    <text evidence="9">The sequence shown here is derived from an EMBL/GenBank/DDBJ whole genome shotgun (WGS) entry which is preliminary data.</text>
</comment>
<organism evidence="9 10">
    <name type="scientific">Salix purpurea</name>
    <name type="common">Purple osier willow</name>
    <dbReference type="NCBI Taxonomy" id="77065"/>
    <lineage>
        <taxon>Eukaryota</taxon>
        <taxon>Viridiplantae</taxon>
        <taxon>Streptophyta</taxon>
        <taxon>Embryophyta</taxon>
        <taxon>Tracheophyta</taxon>
        <taxon>Spermatophyta</taxon>
        <taxon>Magnoliopsida</taxon>
        <taxon>eudicotyledons</taxon>
        <taxon>Gunneridae</taxon>
        <taxon>Pentapetalae</taxon>
        <taxon>rosids</taxon>
        <taxon>fabids</taxon>
        <taxon>Malpighiales</taxon>
        <taxon>Salicaceae</taxon>
        <taxon>Saliceae</taxon>
        <taxon>Salix</taxon>
    </lineage>
</organism>
<keyword evidence="2" id="KW-0547">Nucleotide-binding</keyword>
<dbReference type="CDD" id="cd18808">
    <property type="entry name" value="SF1_C_Upf1"/>
    <property type="match status" value="1"/>
</dbReference>
<dbReference type="EMBL" id="JAPFFK010000005">
    <property type="protein sequence ID" value="KAJ6763395.1"/>
    <property type="molecule type" value="Genomic_DNA"/>
</dbReference>
<reference evidence="9" key="1">
    <citation type="submission" date="2022-11" db="EMBL/GenBank/DDBJ databases">
        <authorList>
            <person name="Hyden B.L."/>
            <person name="Feng K."/>
            <person name="Yates T."/>
            <person name="Jawdy S."/>
            <person name="Smart L.B."/>
            <person name="Muchero W."/>
        </authorList>
    </citation>
    <scope>NUCLEOTIDE SEQUENCE</scope>
    <source>
        <tissue evidence="9">Shoot tip</tissue>
    </source>
</reference>
<feature type="compositionally biased region" description="Polar residues" evidence="6">
    <location>
        <begin position="87"/>
        <end position="96"/>
    </location>
</feature>
<evidence type="ECO:0000259" key="7">
    <source>
        <dbReference type="Pfam" id="PF13086"/>
    </source>
</evidence>
<evidence type="ECO:0000256" key="6">
    <source>
        <dbReference type="SAM" id="MobiDB-lite"/>
    </source>
</evidence>
<dbReference type="InterPro" id="IPR050534">
    <property type="entry name" value="Coronavir_polyprotein_1ab"/>
</dbReference>
<dbReference type="Pfam" id="PF13087">
    <property type="entry name" value="AAA_12"/>
    <property type="match status" value="1"/>
</dbReference>
<dbReference type="GO" id="GO:0016787">
    <property type="term" value="F:hydrolase activity"/>
    <property type="evidence" value="ECO:0007669"/>
    <property type="project" value="UniProtKB-KW"/>
</dbReference>
<dbReference type="SUPFAM" id="SSF52540">
    <property type="entry name" value="P-loop containing nucleoside triphosphate hydrolases"/>
    <property type="match status" value="1"/>
</dbReference>
<dbReference type="Gene3D" id="2.40.30.270">
    <property type="match status" value="1"/>
</dbReference>
<protein>
    <submittedName>
        <fullName evidence="9">p-LOOP CONTAINING NUCLEOSIDE TRIPHOSPHATE HYDROLASES SUPERFAMILY PROTEIN</fullName>
    </submittedName>
</protein>
<feature type="compositionally biased region" description="Basic and acidic residues" evidence="6">
    <location>
        <begin position="106"/>
        <end position="115"/>
    </location>
</feature>
<dbReference type="GO" id="GO:0043139">
    <property type="term" value="F:5'-3' DNA helicase activity"/>
    <property type="evidence" value="ECO:0007669"/>
    <property type="project" value="TreeGrafter"/>
</dbReference>
<comment type="similarity">
    <text evidence="1">Belongs to the DNA2/NAM7 helicase family.</text>
</comment>
<dbReference type="InterPro" id="IPR047187">
    <property type="entry name" value="SF1_C_Upf1"/>
</dbReference>
<evidence type="ECO:0000256" key="2">
    <source>
        <dbReference type="ARBA" id="ARBA00022741"/>
    </source>
</evidence>
<dbReference type="PANTHER" id="PTHR43788">
    <property type="entry name" value="DNA2/NAM7 HELICASE FAMILY MEMBER"/>
    <property type="match status" value="1"/>
</dbReference>
<keyword evidence="5" id="KW-0067">ATP-binding</keyword>
<evidence type="ECO:0000256" key="5">
    <source>
        <dbReference type="ARBA" id="ARBA00022840"/>
    </source>
</evidence>
<dbReference type="InterPro" id="IPR041679">
    <property type="entry name" value="DNA2/NAM7-like_C"/>
</dbReference>
<feature type="region of interest" description="Disordered" evidence="6">
    <location>
        <begin position="47"/>
        <end position="115"/>
    </location>
</feature>
<dbReference type="Gene3D" id="3.40.50.300">
    <property type="entry name" value="P-loop containing nucleotide triphosphate hydrolases"/>
    <property type="match status" value="2"/>
</dbReference>
<dbReference type="Proteomes" id="UP001151532">
    <property type="component" value="Chromosome 13"/>
</dbReference>
<keyword evidence="10" id="KW-1185">Reference proteome</keyword>
<evidence type="ECO:0000313" key="9">
    <source>
        <dbReference type="EMBL" id="KAJ6763395.1"/>
    </source>
</evidence>
<feature type="domain" description="DNA2/NAM7 helicase helicase" evidence="7">
    <location>
        <begin position="498"/>
        <end position="664"/>
    </location>
</feature>
<keyword evidence="4" id="KW-0347">Helicase</keyword>
<evidence type="ECO:0000256" key="1">
    <source>
        <dbReference type="ARBA" id="ARBA00007913"/>
    </source>
</evidence>
<dbReference type="PANTHER" id="PTHR43788:SF3">
    <property type="entry name" value="P-LOOP CONTAINING NUCLEOSIDE TRIPHOSPHATE HYDROLASES SUPERFAMILY PROTEIN"/>
    <property type="match status" value="1"/>
</dbReference>
<dbReference type="FunFam" id="3.40.50.300:FF:001868">
    <property type="entry name" value="DNA helicase A"/>
    <property type="match status" value="1"/>
</dbReference>
<reference evidence="9" key="2">
    <citation type="journal article" date="2023" name="Int. J. Mol. Sci.">
        <title>De Novo Assembly and Annotation of 11 Diverse Shrub Willow (Salix) Genomes Reveals Novel Gene Organization in Sex-Linked Regions.</title>
        <authorList>
            <person name="Hyden B."/>
            <person name="Feng K."/>
            <person name="Yates T.B."/>
            <person name="Jawdy S."/>
            <person name="Cereghino C."/>
            <person name="Smart L.B."/>
            <person name="Muchero W."/>
        </authorList>
    </citation>
    <scope>NUCLEOTIDE SEQUENCE</scope>
    <source>
        <tissue evidence="9">Shoot tip</tissue>
    </source>
</reference>
<dbReference type="InterPro" id="IPR041677">
    <property type="entry name" value="DNA2/NAM7_AAA_11"/>
</dbReference>
<evidence type="ECO:0000256" key="4">
    <source>
        <dbReference type="ARBA" id="ARBA00022806"/>
    </source>
</evidence>
<dbReference type="AlphaFoldDB" id="A0A9Q1A9L2"/>
<dbReference type="OrthoDB" id="6513042at2759"/>
<evidence type="ECO:0000259" key="8">
    <source>
        <dbReference type="Pfam" id="PF13087"/>
    </source>
</evidence>
<keyword evidence="3 9" id="KW-0378">Hydrolase</keyword>
<dbReference type="GO" id="GO:0005524">
    <property type="term" value="F:ATP binding"/>
    <property type="evidence" value="ECO:0007669"/>
    <property type="project" value="UniProtKB-KW"/>
</dbReference>
<name>A0A9Q1A9L2_SALPP</name>
<feature type="domain" description="DNA2/NAM7 helicase-like C-terminal" evidence="8">
    <location>
        <begin position="672"/>
        <end position="876"/>
    </location>
</feature>
<proteinExistence type="inferred from homology"/>
<dbReference type="Pfam" id="PF13086">
    <property type="entry name" value="AAA_11"/>
    <property type="match status" value="1"/>
</dbReference>
<sequence length="921" mass="100920">METSSFLLKQLPSWNCLSLPWPPRHVPISSPQFLAHKSHFLSVSTSQQSLTIRNSSSNGSTKHKTSTKKRRSLSSSSSSSTFIDITKPNTTLSSSDIHAPAPAKQAVREKQERRKSVLTLKENGDPLGRKDLGKSVVKWISQAMRAMASEFSSAEAQGEFTELRQRMGPGLTFVIQAQPYLNAVPMPLGLEAICLKACTHYPTLFDHFQRELREVLQDLMRKGLVQDWKKTESWKLLKELANSAQHRVIARKVTHPKPLQGVLGMNLEKAKAIQGRISEFTNQMSELLRIERDAELDHGQGQQELCDTICNLYAVRTSTGLGGMHLVLFRVEGNHRLPPTTLSPGDMVCVRICDSRGAGATSSLQGFVNNLGEDGCSISVALESRHGDPTFSKLSGKSVRIDRIHGLADAVTYERNCEALMLLQKNGLHKKNPSIAVVATLFGDKEDVAWLEENDLASWDEADFDERLGKPFDDSQQRAITLGLNKKRPLLIIQGPPAPTNAAVDNMVEKLSNIGLNIVRVGNPARISSAVASKSLGDIVNSKLATFRTEFERKKSDLRKDLSHCLKDDSLAAGIRQLLKQLGKTLKKKEKETVREVLSSAQVVLATNTGAADPLIRRLDAFDLVVIDEAGQAIEPSCWIPILQGKRCILAGDQCQLAPVILSRKALEGGLGVSLLERASILHEGVHATNLTTQYRMNDAISSWASKEMYSGLLKSSPTVASHLLVDSPFVKPTWITQCPLLLLDTRMPYGSLSVGCEEHLDPAGTGSFYNEGEADIVVQHVLSLIFSGVRPTAIAVQSPYVAQVQLLRERLDELPEADGVEVATIDSFQGREADAVIISMVRSNTLGAVGFLGDSRRTNVAITRARKHVAVVCDSSTICHNTFLARLLRHIRYSGRVKHAEPGSFGGSGFDMNPMLPSIS</sequence>
<feature type="compositionally biased region" description="Basic residues" evidence="6">
    <location>
        <begin position="61"/>
        <end position="72"/>
    </location>
</feature>
<evidence type="ECO:0000256" key="3">
    <source>
        <dbReference type="ARBA" id="ARBA00022801"/>
    </source>
</evidence>
<accession>A0A9Q1A9L2</accession>
<dbReference type="InterPro" id="IPR027417">
    <property type="entry name" value="P-loop_NTPase"/>
</dbReference>